<feature type="region of interest" description="Disordered" evidence="5">
    <location>
        <begin position="234"/>
        <end position="264"/>
    </location>
</feature>
<evidence type="ECO:0000256" key="5">
    <source>
        <dbReference type="SAM" id="MobiDB-lite"/>
    </source>
</evidence>
<evidence type="ECO:0000256" key="4">
    <source>
        <dbReference type="PROSITE-ProRule" id="PRU00146"/>
    </source>
</evidence>
<evidence type="ECO:0000259" key="6">
    <source>
        <dbReference type="PROSITE" id="PS50016"/>
    </source>
</evidence>
<dbReference type="SUPFAM" id="SSF57903">
    <property type="entry name" value="FYVE/PHD zinc finger"/>
    <property type="match status" value="1"/>
</dbReference>
<organism evidence="7 8">
    <name type="scientific">Tigriopus californicus</name>
    <name type="common">Marine copepod</name>
    <dbReference type="NCBI Taxonomy" id="6832"/>
    <lineage>
        <taxon>Eukaryota</taxon>
        <taxon>Metazoa</taxon>
        <taxon>Ecdysozoa</taxon>
        <taxon>Arthropoda</taxon>
        <taxon>Crustacea</taxon>
        <taxon>Multicrustacea</taxon>
        <taxon>Hexanauplia</taxon>
        <taxon>Copepoda</taxon>
        <taxon>Harpacticoida</taxon>
        <taxon>Harpacticidae</taxon>
        <taxon>Tigriopus</taxon>
    </lineage>
</organism>
<dbReference type="InterPro" id="IPR001965">
    <property type="entry name" value="Znf_PHD"/>
</dbReference>
<dbReference type="InterPro" id="IPR011011">
    <property type="entry name" value="Znf_FYVE_PHD"/>
</dbReference>
<dbReference type="InterPro" id="IPR007529">
    <property type="entry name" value="Znf_HIT"/>
</dbReference>
<dbReference type="CDD" id="cd15517">
    <property type="entry name" value="PHD_TCF19_like"/>
    <property type="match status" value="1"/>
</dbReference>
<keyword evidence="2 4" id="KW-0863">Zinc-finger</keyword>
<comment type="caution">
    <text evidence="7">The sequence shown here is derived from an EMBL/GenBank/DDBJ whole genome shotgun (WGS) entry which is preliminary data.</text>
</comment>
<keyword evidence="8" id="KW-1185">Reference proteome</keyword>
<dbReference type="AlphaFoldDB" id="A0A553NBH2"/>
<reference evidence="7 8" key="1">
    <citation type="journal article" date="2018" name="Nat. Ecol. Evol.">
        <title>Genomic signatures of mitonuclear coevolution across populations of Tigriopus californicus.</title>
        <authorList>
            <person name="Barreto F.S."/>
            <person name="Watson E.T."/>
            <person name="Lima T.G."/>
            <person name="Willett C.S."/>
            <person name="Edmands S."/>
            <person name="Li W."/>
            <person name="Burton R.S."/>
        </authorList>
    </citation>
    <scope>NUCLEOTIDE SEQUENCE [LARGE SCALE GENOMIC DNA]</scope>
    <source>
        <strain evidence="7 8">San Diego</strain>
    </source>
</reference>
<dbReference type="EMBL" id="VCGU01000458">
    <property type="protein sequence ID" value="TRY62768.1"/>
    <property type="molecule type" value="Genomic_DNA"/>
</dbReference>
<gene>
    <name evidence="7" type="ORF">TCAL_11502</name>
</gene>
<feature type="domain" description="PHD-type" evidence="6">
    <location>
        <begin position="27"/>
        <end position="81"/>
    </location>
</feature>
<dbReference type="PANTHER" id="PTHR21561:SF12">
    <property type="entry name" value="INO80 COMPLEX SUBUNIT B"/>
    <property type="match status" value="1"/>
</dbReference>
<dbReference type="GO" id="GO:0006338">
    <property type="term" value="P:chromatin remodeling"/>
    <property type="evidence" value="ECO:0007669"/>
    <property type="project" value="InterPro"/>
</dbReference>
<dbReference type="GO" id="GO:0008270">
    <property type="term" value="F:zinc ion binding"/>
    <property type="evidence" value="ECO:0007669"/>
    <property type="project" value="UniProtKB-KW"/>
</dbReference>
<dbReference type="PROSITE" id="PS01359">
    <property type="entry name" value="ZF_PHD_1"/>
    <property type="match status" value="1"/>
</dbReference>
<dbReference type="InterPro" id="IPR006880">
    <property type="entry name" value="INO80B_C"/>
</dbReference>
<dbReference type="Pfam" id="PF04795">
    <property type="entry name" value="PAPA-1"/>
    <property type="match status" value="1"/>
</dbReference>
<dbReference type="Proteomes" id="UP000318571">
    <property type="component" value="Chromosome 10"/>
</dbReference>
<feature type="compositionally biased region" description="Basic and acidic residues" evidence="5">
    <location>
        <begin position="234"/>
        <end position="244"/>
    </location>
</feature>
<dbReference type="InterPro" id="IPR019786">
    <property type="entry name" value="Zinc_finger_PHD-type_CS"/>
</dbReference>
<dbReference type="InterPro" id="IPR029523">
    <property type="entry name" value="INO80B/Ies2"/>
</dbReference>
<dbReference type="InterPro" id="IPR019787">
    <property type="entry name" value="Znf_PHD-finger"/>
</dbReference>
<evidence type="ECO:0000256" key="2">
    <source>
        <dbReference type="ARBA" id="ARBA00022771"/>
    </source>
</evidence>
<sequence length="342" mass="37894">MAAGASDSDSDSESLTVDVGADPPVDDSICIVCRTSTYIGQTINCETCALWFHFGCVGVKPGDDVVEREDMPYFCPDCVGTLKPAPTPRPRAQKRAPTTPSVVRNRLSVSHETQSGAPAEEESGRKRRRRKSQDEEEKWLDAVEAGNMTAVDPELKSIKDPKLMTARQRAMVEKQKVVVPEAEDSFSPVPMTAEGGHMALDYGYKKKELDTEESLQLKAIKSQKRKVIEMEKRENDKKKTMDRLLKKKDSKAAARQTKSVKSVHRESPKFSYTINHSGQFVSVPVHATFPFKAQPPREPPPVILCAMPTCGAPKKYQCARSGKPLCSLPCYKANQLLIQAQN</sequence>
<dbReference type="InterPro" id="IPR013083">
    <property type="entry name" value="Znf_RING/FYVE/PHD"/>
</dbReference>
<evidence type="ECO:0000256" key="1">
    <source>
        <dbReference type="ARBA" id="ARBA00022723"/>
    </source>
</evidence>
<dbReference type="SMART" id="SM00249">
    <property type="entry name" value="PHD"/>
    <property type="match status" value="1"/>
</dbReference>
<dbReference type="PROSITE" id="PS50016">
    <property type="entry name" value="ZF_PHD_2"/>
    <property type="match status" value="1"/>
</dbReference>
<dbReference type="Pfam" id="PF00628">
    <property type="entry name" value="PHD"/>
    <property type="match status" value="1"/>
</dbReference>
<feature type="compositionally biased region" description="Polar residues" evidence="5">
    <location>
        <begin position="96"/>
        <end position="116"/>
    </location>
</feature>
<evidence type="ECO:0000313" key="8">
    <source>
        <dbReference type="Proteomes" id="UP000318571"/>
    </source>
</evidence>
<dbReference type="PANTHER" id="PTHR21561">
    <property type="entry name" value="INO80 COMPLEX SUBUNIT B"/>
    <property type="match status" value="1"/>
</dbReference>
<dbReference type="GO" id="GO:0031011">
    <property type="term" value="C:Ino80 complex"/>
    <property type="evidence" value="ECO:0007669"/>
    <property type="project" value="InterPro"/>
</dbReference>
<accession>A0A553NBH2</accession>
<feature type="region of interest" description="Disordered" evidence="5">
    <location>
        <begin position="1"/>
        <end position="20"/>
    </location>
</feature>
<dbReference type="Pfam" id="PF04438">
    <property type="entry name" value="zf-HIT"/>
    <property type="match status" value="1"/>
</dbReference>
<name>A0A553NBH2_TIGCA</name>
<keyword evidence="1" id="KW-0479">Metal-binding</keyword>
<evidence type="ECO:0000313" key="7">
    <source>
        <dbReference type="EMBL" id="TRY62768.1"/>
    </source>
</evidence>
<keyword evidence="3" id="KW-0862">Zinc</keyword>
<dbReference type="Gene3D" id="3.30.40.10">
    <property type="entry name" value="Zinc/RING finger domain, C3HC4 (zinc finger)"/>
    <property type="match status" value="1"/>
</dbReference>
<protein>
    <recommendedName>
        <fullName evidence="6">PHD-type domain-containing protein</fullName>
    </recommendedName>
</protein>
<evidence type="ECO:0000256" key="3">
    <source>
        <dbReference type="ARBA" id="ARBA00022833"/>
    </source>
</evidence>
<dbReference type="SMART" id="SM01406">
    <property type="entry name" value="PAPA-1"/>
    <property type="match status" value="1"/>
</dbReference>
<proteinExistence type="predicted"/>
<dbReference type="STRING" id="6832.A0A553NBH2"/>
<feature type="region of interest" description="Disordered" evidence="5">
    <location>
        <begin position="84"/>
        <end position="138"/>
    </location>
</feature>
<dbReference type="CDD" id="cd23021">
    <property type="entry name" value="zf-HIT_IN80B"/>
    <property type="match status" value="1"/>
</dbReference>